<keyword evidence="1" id="KW-1133">Transmembrane helix</keyword>
<keyword evidence="1" id="KW-0472">Membrane</keyword>
<comment type="caution">
    <text evidence="2">The sequence shown here is derived from an EMBL/GenBank/DDBJ whole genome shotgun (WGS) entry which is preliminary data.</text>
</comment>
<organism evidence="2 3">
    <name type="scientific">Proteiniclasticum sediminis</name>
    <dbReference type="NCBI Taxonomy" id="2804028"/>
    <lineage>
        <taxon>Bacteria</taxon>
        <taxon>Bacillati</taxon>
        <taxon>Bacillota</taxon>
        <taxon>Clostridia</taxon>
        <taxon>Eubacteriales</taxon>
        <taxon>Clostridiaceae</taxon>
        <taxon>Proteiniclasticum</taxon>
    </lineage>
</organism>
<dbReference type="RefSeq" id="WP_211801058.1">
    <property type="nucleotide sequence ID" value="NZ_JAGSCS010000008.1"/>
</dbReference>
<accession>A0A941CP83</accession>
<dbReference type="AlphaFoldDB" id="A0A941CP83"/>
<feature type="transmembrane region" description="Helical" evidence="1">
    <location>
        <begin position="31"/>
        <end position="50"/>
    </location>
</feature>
<sequence>MKKGEVIRSGITMGTGLAMVISWSLHQSVLWAIIHGLLSWIYVVYYLLILK</sequence>
<feature type="transmembrane region" description="Helical" evidence="1">
    <location>
        <begin position="7"/>
        <end position="25"/>
    </location>
</feature>
<evidence type="ECO:0000313" key="3">
    <source>
        <dbReference type="Proteomes" id="UP000675379"/>
    </source>
</evidence>
<keyword evidence="1" id="KW-0812">Transmembrane</keyword>
<evidence type="ECO:0000256" key="1">
    <source>
        <dbReference type="SAM" id="Phobius"/>
    </source>
</evidence>
<protein>
    <submittedName>
        <fullName evidence="2">Uncharacterized protein</fullName>
    </submittedName>
</protein>
<dbReference type="EMBL" id="JAGSCS010000008">
    <property type="protein sequence ID" value="MBR0576225.1"/>
    <property type="molecule type" value="Genomic_DNA"/>
</dbReference>
<keyword evidence="3" id="KW-1185">Reference proteome</keyword>
<reference evidence="2" key="1">
    <citation type="submission" date="2021-04" db="EMBL/GenBank/DDBJ databases">
        <title>Proteiniclasticum sedimins sp. nov., an obligate anaerobic bacterium isolated from anaerobic sludge.</title>
        <authorList>
            <person name="Liu J."/>
        </authorList>
    </citation>
    <scope>NUCLEOTIDE SEQUENCE</scope>
    <source>
        <strain evidence="2">BAD-10</strain>
    </source>
</reference>
<evidence type="ECO:0000313" key="2">
    <source>
        <dbReference type="EMBL" id="MBR0576225.1"/>
    </source>
</evidence>
<dbReference type="Proteomes" id="UP000675379">
    <property type="component" value="Unassembled WGS sequence"/>
</dbReference>
<name>A0A941CP83_9CLOT</name>
<gene>
    <name evidence="2" type="ORF">KCG48_07695</name>
</gene>
<proteinExistence type="predicted"/>